<dbReference type="Proteomes" id="UP000277212">
    <property type="component" value="Unassembled WGS sequence"/>
</dbReference>
<dbReference type="AlphaFoldDB" id="A0A3M2RW36"/>
<name>A0A3M2RW36_9HYPO</name>
<protein>
    <submittedName>
        <fullName evidence="1">Uncharacterized protein</fullName>
    </submittedName>
</protein>
<keyword evidence="2" id="KW-1185">Reference proteome</keyword>
<reference evidence="1 2" key="1">
    <citation type="submission" date="2017-06" db="EMBL/GenBank/DDBJ databases">
        <title>Comparative genomic analysis of Ambrosia Fusariam Clade fungi.</title>
        <authorList>
            <person name="Stajich J.E."/>
            <person name="Carrillo J."/>
            <person name="Kijimoto T."/>
            <person name="Eskalen A."/>
            <person name="O'Donnell K."/>
            <person name="Kasson M."/>
        </authorList>
    </citation>
    <scope>NUCLEOTIDE SEQUENCE [LARGE SCALE GENOMIC DNA]</scope>
    <source>
        <strain evidence="1">UCR3666</strain>
    </source>
</reference>
<comment type="caution">
    <text evidence="1">The sequence shown here is derived from an EMBL/GenBank/DDBJ whole genome shotgun (WGS) entry which is preliminary data.</text>
</comment>
<sequence length="365" mass="41780">METICHCVMGMWTPEIQAKIDETADFSRYYIDEHPFKYPDDQDIPFGHVMPLRELTVSNLSPYKDNLAEDSGVLKKMLSIPTIVNLKLLITIGGRLDRGRTRTLLEHGMLQTLPETWMFPSIAENLQKLSLFYCDYWGLYPKVDFRKLGESPLPRLKVLALGNYVFGQQWQVDWIASLGRENGGLQELYLDKCPIIVRAWRRYPFDDGDSDPSVVETFDGPEPGLGVREYSLRWHNILSQWAESMKGLRVFCMGEGPDRDSSKLILQRGHDEAYSNVDGRVLSRRYKDRIHRDFASEIRADKVKRLKYARLNINMFHGHTGWKPALQVKSPGDASEGDTNIRDEAAYQQLMSTVNARALAQGSSS</sequence>
<dbReference type="PANTHER" id="PTHR42057">
    <property type="entry name" value="F-BOX DOMAIN PROTEIN (AFU_ORTHOLOGUE AFUA_4G00200)"/>
    <property type="match status" value="1"/>
</dbReference>
<evidence type="ECO:0000313" key="1">
    <source>
        <dbReference type="EMBL" id="RMJ09518.1"/>
    </source>
</evidence>
<dbReference type="EMBL" id="NKUJ01000239">
    <property type="protein sequence ID" value="RMJ09518.1"/>
    <property type="molecule type" value="Genomic_DNA"/>
</dbReference>
<evidence type="ECO:0000313" key="2">
    <source>
        <dbReference type="Proteomes" id="UP000277212"/>
    </source>
</evidence>
<accession>A0A3M2RW36</accession>
<dbReference type="PANTHER" id="PTHR42057:SF2">
    <property type="entry name" value="F-BOX DOMAIN PROTEIN (AFU_ORTHOLOGUE AFUA_4G00200)-RELATED"/>
    <property type="match status" value="1"/>
</dbReference>
<dbReference type="OrthoDB" id="3140657at2759"/>
<gene>
    <name evidence="1" type="ORF">CDV36_010855</name>
</gene>
<proteinExistence type="predicted"/>
<organism evidence="1 2">
    <name type="scientific">Fusarium kuroshium</name>
    <dbReference type="NCBI Taxonomy" id="2010991"/>
    <lineage>
        <taxon>Eukaryota</taxon>
        <taxon>Fungi</taxon>
        <taxon>Dikarya</taxon>
        <taxon>Ascomycota</taxon>
        <taxon>Pezizomycotina</taxon>
        <taxon>Sordariomycetes</taxon>
        <taxon>Hypocreomycetidae</taxon>
        <taxon>Hypocreales</taxon>
        <taxon>Nectriaceae</taxon>
        <taxon>Fusarium</taxon>
        <taxon>Fusarium solani species complex</taxon>
    </lineage>
</organism>